<keyword evidence="5 6" id="KW-0233">DNA recombination</keyword>
<dbReference type="AlphaFoldDB" id="A0A0G1P3E5"/>
<comment type="caution">
    <text evidence="7">The sequence shown here is derived from an EMBL/GenBank/DDBJ whole genome shotgun (WGS) entry which is preliminary data.</text>
</comment>
<protein>
    <recommendedName>
        <fullName evidence="6">Mutator family transposase</fullName>
    </recommendedName>
</protein>
<keyword evidence="6" id="KW-0814">Transposable element</keyword>
<name>A0A0G1P3E5_9BACT</name>
<dbReference type="GO" id="GO:0006313">
    <property type="term" value="P:DNA transposition"/>
    <property type="evidence" value="ECO:0007669"/>
    <property type="project" value="UniProtKB-UniRule"/>
</dbReference>
<evidence type="ECO:0000256" key="3">
    <source>
        <dbReference type="ARBA" id="ARBA00022578"/>
    </source>
</evidence>
<evidence type="ECO:0000313" key="7">
    <source>
        <dbReference type="EMBL" id="KKU27256.1"/>
    </source>
</evidence>
<evidence type="ECO:0000256" key="2">
    <source>
        <dbReference type="ARBA" id="ARBA00010961"/>
    </source>
</evidence>
<dbReference type="EMBL" id="LCMA01000002">
    <property type="protein sequence ID" value="KKU27256.1"/>
    <property type="molecule type" value="Genomic_DNA"/>
</dbReference>
<sequence>MDGKYIKVRGYKQKIPFIYGVDYETHDILFGIVAPAEDETSFLIFFKTLKELNYPLRVVVADDRTSLPLALKQVFPEVPLQLCLNHYLENIRNLLHIRTDETHRHFFNSLKKHIFGEYEHDETLNKALHHVWDERGENMPIRQAILLQIHKRRKELFVYKTISNCPDNTNLIELFNSHFNARLKSLKGFKTKEHTKLWLNGLLIRRRTKPFTDCRLKFKHLNGKCSLEVSIKKQAPWPEILGLKAPER</sequence>
<dbReference type="GO" id="GO:0003677">
    <property type="term" value="F:DNA binding"/>
    <property type="evidence" value="ECO:0007669"/>
    <property type="project" value="UniProtKB-UniRule"/>
</dbReference>
<evidence type="ECO:0000256" key="5">
    <source>
        <dbReference type="ARBA" id="ARBA00023172"/>
    </source>
</evidence>
<keyword evidence="4 6" id="KW-0238">DNA-binding</keyword>
<evidence type="ECO:0000256" key="6">
    <source>
        <dbReference type="RuleBase" id="RU365089"/>
    </source>
</evidence>
<accession>A0A0G1P3E5</accession>
<proteinExistence type="inferred from homology"/>
<dbReference type="Pfam" id="PF00872">
    <property type="entry name" value="Transposase_mut"/>
    <property type="match status" value="1"/>
</dbReference>
<dbReference type="Proteomes" id="UP000034175">
    <property type="component" value="Unassembled WGS sequence"/>
</dbReference>
<comment type="function">
    <text evidence="1 6">Required for the transposition of the insertion element.</text>
</comment>
<organism evidence="7 8">
    <name type="scientific">Candidatus Magasanikbacteria bacterium GW2011_GWA2_46_17</name>
    <dbReference type="NCBI Taxonomy" id="1619042"/>
    <lineage>
        <taxon>Bacteria</taxon>
        <taxon>Candidatus Magasanikiibacteriota</taxon>
    </lineage>
</organism>
<keyword evidence="3 6" id="KW-0815">Transposition</keyword>
<dbReference type="GO" id="GO:0004803">
    <property type="term" value="F:transposase activity"/>
    <property type="evidence" value="ECO:0007669"/>
    <property type="project" value="UniProtKB-UniRule"/>
</dbReference>
<evidence type="ECO:0000256" key="1">
    <source>
        <dbReference type="ARBA" id="ARBA00002190"/>
    </source>
</evidence>
<dbReference type="PANTHER" id="PTHR33217:SF8">
    <property type="entry name" value="MUTATOR FAMILY TRANSPOSASE"/>
    <property type="match status" value="1"/>
</dbReference>
<evidence type="ECO:0000256" key="4">
    <source>
        <dbReference type="ARBA" id="ARBA00023125"/>
    </source>
</evidence>
<dbReference type="InterPro" id="IPR001207">
    <property type="entry name" value="Transposase_mutator"/>
</dbReference>
<dbReference type="PANTHER" id="PTHR33217">
    <property type="entry name" value="TRANSPOSASE FOR INSERTION SEQUENCE ELEMENT IS1081"/>
    <property type="match status" value="1"/>
</dbReference>
<comment type="similarity">
    <text evidence="2 6">Belongs to the transposase mutator family.</text>
</comment>
<gene>
    <name evidence="7" type="ORF">UX39_C0002G0035</name>
</gene>
<evidence type="ECO:0000313" key="8">
    <source>
        <dbReference type="Proteomes" id="UP000034175"/>
    </source>
</evidence>
<reference evidence="7 8" key="1">
    <citation type="journal article" date="2015" name="Nature">
        <title>rRNA introns, odd ribosomes, and small enigmatic genomes across a large radiation of phyla.</title>
        <authorList>
            <person name="Brown C.T."/>
            <person name="Hug L.A."/>
            <person name="Thomas B.C."/>
            <person name="Sharon I."/>
            <person name="Castelle C.J."/>
            <person name="Singh A."/>
            <person name="Wilkins M.J."/>
            <person name="Williams K.H."/>
            <person name="Banfield J.F."/>
        </authorList>
    </citation>
    <scope>NUCLEOTIDE SEQUENCE [LARGE SCALE GENOMIC DNA]</scope>
</reference>